<name>A0A173UIS0_9FIRM</name>
<dbReference type="Gene3D" id="1.10.10.10">
    <property type="entry name" value="Winged helix-like DNA-binding domain superfamily/Winged helix DNA-binding domain"/>
    <property type="match status" value="1"/>
</dbReference>
<dbReference type="InterPro" id="IPR011991">
    <property type="entry name" value="ArsR-like_HTH"/>
</dbReference>
<keyword evidence="2" id="KW-0238">DNA-binding</keyword>
<dbReference type="GO" id="GO:0003677">
    <property type="term" value="F:DNA binding"/>
    <property type="evidence" value="ECO:0007669"/>
    <property type="project" value="UniProtKB-KW"/>
</dbReference>
<gene>
    <name evidence="6" type="ORF">DW264_12430</name>
    <name evidence="5" type="ORF">ERS852572_02140</name>
</gene>
<dbReference type="PaxDb" id="166486-ERS852572_02140"/>
<evidence type="ECO:0000256" key="2">
    <source>
        <dbReference type="ARBA" id="ARBA00023125"/>
    </source>
</evidence>
<keyword evidence="3" id="KW-0804">Transcription</keyword>
<dbReference type="Proteomes" id="UP000095350">
    <property type="component" value="Unassembled WGS sequence"/>
</dbReference>
<dbReference type="Proteomes" id="UP000284051">
    <property type="component" value="Unassembled WGS sequence"/>
</dbReference>
<dbReference type="InterPro" id="IPR036388">
    <property type="entry name" value="WH-like_DNA-bd_sf"/>
</dbReference>
<dbReference type="PROSITE" id="PS50995">
    <property type="entry name" value="HTH_MARR_2"/>
    <property type="match status" value="1"/>
</dbReference>
<dbReference type="STRING" id="166486.ERS852572_02140"/>
<evidence type="ECO:0000313" key="7">
    <source>
        <dbReference type="Proteomes" id="UP000095350"/>
    </source>
</evidence>
<dbReference type="InterPro" id="IPR000835">
    <property type="entry name" value="HTH_MarR-typ"/>
</dbReference>
<evidence type="ECO:0000256" key="3">
    <source>
        <dbReference type="ARBA" id="ARBA00023163"/>
    </source>
</evidence>
<reference evidence="6 8" key="2">
    <citation type="submission" date="2018-08" db="EMBL/GenBank/DDBJ databases">
        <title>A genome reference for cultivated species of the human gut microbiota.</title>
        <authorList>
            <person name="Zou Y."/>
            <person name="Xue W."/>
            <person name="Luo G."/>
        </authorList>
    </citation>
    <scope>NUCLEOTIDE SEQUENCE [LARGE SCALE GENOMIC DNA]</scope>
    <source>
        <strain evidence="6 8">AM22-21LB</strain>
    </source>
</reference>
<reference evidence="5 7" key="1">
    <citation type="submission" date="2015-09" db="EMBL/GenBank/DDBJ databases">
        <authorList>
            <consortium name="Pathogen Informatics"/>
        </authorList>
    </citation>
    <scope>NUCLEOTIDE SEQUENCE [LARGE SCALE GENOMIC DNA]</scope>
    <source>
        <strain evidence="5 7">2789STDY5834960</strain>
    </source>
</reference>
<proteinExistence type="predicted"/>
<dbReference type="Pfam" id="PF12802">
    <property type="entry name" value="MarR_2"/>
    <property type="match status" value="1"/>
</dbReference>
<evidence type="ECO:0000256" key="1">
    <source>
        <dbReference type="ARBA" id="ARBA00023015"/>
    </source>
</evidence>
<accession>A0A173UIS0</accession>
<keyword evidence="1" id="KW-0805">Transcription regulation</keyword>
<dbReference type="GO" id="GO:0003700">
    <property type="term" value="F:DNA-binding transcription factor activity"/>
    <property type="evidence" value="ECO:0007669"/>
    <property type="project" value="InterPro"/>
</dbReference>
<dbReference type="EMBL" id="QRID01000012">
    <property type="protein sequence ID" value="RHG27234.1"/>
    <property type="molecule type" value="Genomic_DNA"/>
</dbReference>
<evidence type="ECO:0000313" key="6">
    <source>
        <dbReference type="EMBL" id="RHG27234.1"/>
    </source>
</evidence>
<dbReference type="RefSeq" id="WP_015561107.1">
    <property type="nucleotide sequence ID" value="NZ_CABIYH010000015.1"/>
</dbReference>
<protein>
    <submittedName>
        <fullName evidence="6">MarR family transcriptional regulator</fullName>
    </submittedName>
    <submittedName>
        <fullName evidence="5">Transcriptional regulator SlyA</fullName>
    </submittedName>
</protein>
<sequence length="144" mass="16707">MYFWDKHKTITSYYELLSGEVCDQYELTQMEYDIIMFLHNNPHHNTAAEIVRIRKSTKSHVSSSLKKLENKGLIKRKQSKDNKKHIEIVLLDDAALIVDAGLNAQKQFAQNVLRGLTEEEKHVCMNVFDKICNNAEELLRGESK</sequence>
<feature type="domain" description="HTH marR-type" evidence="4">
    <location>
        <begin position="1"/>
        <end position="133"/>
    </location>
</feature>
<evidence type="ECO:0000259" key="4">
    <source>
        <dbReference type="PROSITE" id="PS50995"/>
    </source>
</evidence>
<dbReference type="PANTHER" id="PTHR42756:SF1">
    <property type="entry name" value="TRANSCRIPTIONAL REPRESSOR OF EMRAB OPERON"/>
    <property type="match status" value="1"/>
</dbReference>
<dbReference type="AlphaFoldDB" id="A0A173UIS0"/>
<dbReference type="SMART" id="SM00347">
    <property type="entry name" value="HTH_MARR"/>
    <property type="match status" value="1"/>
</dbReference>
<dbReference type="SUPFAM" id="SSF46785">
    <property type="entry name" value="Winged helix' DNA-binding domain"/>
    <property type="match status" value="1"/>
</dbReference>
<dbReference type="CDD" id="cd00090">
    <property type="entry name" value="HTH_ARSR"/>
    <property type="match status" value="1"/>
</dbReference>
<evidence type="ECO:0000313" key="5">
    <source>
        <dbReference type="EMBL" id="CUN14902.1"/>
    </source>
</evidence>
<dbReference type="PANTHER" id="PTHR42756">
    <property type="entry name" value="TRANSCRIPTIONAL REGULATOR, MARR"/>
    <property type="match status" value="1"/>
</dbReference>
<organism evidence="5 7">
    <name type="scientific">Roseburia intestinalis</name>
    <dbReference type="NCBI Taxonomy" id="166486"/>
    <lineage>
        <taxon>Bacteria</taxon>
        <taxon>Bacillati</taxon>
        <taxon>Bacillota</taxon>
        <taxon>Clostridia</taxon>
        <taxon>Lachnospirales</taxon>
        <taxon>Lachnospiraceae</taxon>
        <taxon>Roseburia</taxon>
    </lineage>
</organism>
<dbReference type="InterPro" id="IPR036390">
    <property type="entry name" value="WH_DNA-bd_sf"/>
</dbReference>
<evidence type="ECO:0000313" key="8">
    <source>
        <dbReference type="Proteomes" id="UP000284051"/>
    </source>
</evidence>
<dbReference type="EMBL" id="CYXZ01000015">
    <property type="protein sequence ID" value="CUN14902.1"/>
    <property type="molecule type" value="Genomic_DNA"/>
</dbReference>
<dbReference type="OrthoDB" id="9795441at2"/>